<dbReference type="Proteomes" id="UP001519460">
    <property type="component" value="Unassembled WGS sequence"/>
</dbReference>
<dbReference type="AlphaFoldDB" id="A0ABD0LPC3"/>
<feature type="compositionally biased region" description="Basic and acidic residues" evidence="1">
    <location>
        <begin position="55"/>
        <end position="64"/>
    </location>
</feature>
<evidence type="ECO:0000256" key="1">
    <source>
        <dbReference type="SAM" id="MobiDB-lite"/>
    </source>
</evidence>
<gene>
    <name evidence="2" type="ORF">BaRGS_00007420</name>
</gene>
<feature type="region of interest" description="Disordered" evidence="1">
    <location>
        <begin position="55"/>
        <end position="98"/>
    </location>
</feature>
<name>A0ABD0LPC3_9CAEN</name>
<dbReference type="EMBL" id="JACVVK020000032">
    <property type="protein sequence ID" value="KAK7501295.1"/>
    <property type="molecule type" value="Genomic_DNA"/>
</dbReference>
<feature type="compositionally biased region" description="Polar residues" evidence="1">
    <location>
        <begin position="68"/>
        <end position="81"/>
    </location>
</feature>
<protein>
    <submittedName>
        <fullName evidence="2">Uncharacterized protein</fullName>
    </submittedName>
</protein>
<proteinExistence type="predicted"/>
<keyword evidence="3" id="KW-1185">Reference proteome</keyword>
<comment type="caution">
    <text evidence="2">The sequence shown here is derived from an EMBL/GenBank/DDBJ whole genome shotgun (WGS) entry which is preliminary data.</text>
</comment>
<accession>A0ABD0LPC3</accession>
<sequence length="256" mass="28245">MLPGFLDLQRRNKLKFSHMDIPGPRPKRSHRELDDCDECLPISKRINRLHIEAQRKSQGEERQMNGHPVNNNSQPSTSWQSALPHHTEPAGAHGSGNLALGHGFSPPYYPADPSSLSSSCNTCGILPQGARCPHMSLMSPGAQQTLPQHNPANIPTQHQCSQYGSAAMAMPHGFPQNSAAGMVSQHQFQQFGAQESSVDPYPQYSAAVSGQVMDEDYDPELDESENPYYFHINEVLFNAHCERLRRTSSSAPESSC</sequence>
<evidence type="ECO:0000313" key="3">
    <source>
        <dbReference type="Proteomes" id="UP001519460"/>
    </source>
</evidence>
<reference evidence="2 3" key="1">
    <citation type="journal article" date="2023" name="Sci. Data">
        <title>Genome assembly of the Korean intertidal mud-creeper Batillaria attramentaria.</title>
        <authorList>
            <person name="Patra A.K."/>
            <person name="Ho P.T."/>
            <person name="Jun S."/>
            <person name="Lee S.J."/>
            <person name="Kim Y."/>
            <person name="Won Y.J."/>
        </authorList>
    </citation>
    <scope>NUCLEOTIDE SEQUENCE [LARGE SCALE GENOMIC DNA]</scope>
    <source>
        <strain evidence="2">Wonlab-2016</strain>
    </source>
</reference>
<evidence type="ECO:0000313" key="2">
    <source>
        <dbReference type="EMBL" id="KAK7501295.1"/>
    </source>
</evidence>
<organism evidence="2 3">
    <name type="scientific">Batillaria attramentaria</name>
    <dbReference type="NCBI Taxonomy" id="370345"/>
    <lineage>
        <taxon>Eukaryota</taxon>
        <taxon>Metazoa</taxon>
        <taxon>Spiralia</taxon>
        <taxon>Lophotrochozoa</taxon>
        <taxon>Mollusca</taxon>
        <taxon>Gastropoda</taxon>
        <taxon>Caenogastropoda</taxon>
        <taxon>Sorbeoconcha</taxon>
        <taxon>Cerithioidea</taxon>
        <taxon>Batillariidae</taxon>
        <taxon>Batillaria</taxon>
    </lineage>
</organism>